<evidence type="ECO:0000313" key="1">
    <source>
        <dbReference type="EMBL" id="SCG72177.1"/>
    </source>
</evidence>
<name>A0A1C5JNT3_9ACTN</name>
<dbReference type="AlphaFoldDB" id="A0A1C5JNT3"/>
<dbReference type="EMBL" id="LT607754">
    <property type="protein sequence ID" value="SCG72177.1"/>
    <property type="molecule type" value="Genomic_DNA"/>
</dbReference>
<proteinExistence type="predicted"/>
<evidence type="ECO:0000313" key="2">
    <source>
        <dbReference type="Proteomes" id="UP000198221"/>
    </source>
</evidence>
<dbReference type="OrthoDB" id="3392466at2"/>
<keyword evidence="2" id="KW-1185">Reference proteome</keyword>
<dbReference type="RefSeq" id="WP_089014472.1">
    <property type="nucleotide sequence ID" value="NZ_LT607754.1"/>
</dbReference>
<accession>A0A1C5JNT3</accession>
<dbReference type="Proteomes" id="UP000198221">
    <property type="component" value="Chromosome I"/>
</dbReference>
<gene>
    <name evidence="1" type="ORF">GA0070613_5035</name>
</gene>
<organism evidence="1 2">
    <name type="scientific">Micromonospora inositola</name>
    <dbReference type="NCBI Taxonomy" id="47865"/>
    <lineage>
        <taxon>Bacteria</taxon>
        <taxon>Bacillati</taxon>
        <taxon>Actinomycetota</taxon>
        <taxon>Actinomycetes</taxon>
        <taxon>Micromonosporales</taxon>
        <taxon>Micromonosporaceae</taxon>
        <taxon>Micromonospora</taxon>
    </lineage>
</organism>
<reference evidence="2" key="1">
    <citation type="submission" date="2016-06" db="EMBL/GenBank/DDBJ databases">
        <authorList>
            <person name="Varghese N."/>
            <person name="Submissions Spin"/>
        </authorList>
    </citation>
    <scope>NUCLEOTIDE SEQUENCE [LARGE SCALE GENOMIC DNA]</scope>
    <source>
        <strain evidence="2">DSM 43819</strain>
    </source>
</reference>
<protein>
    <submittedName>
        <fullName evidence="1">Uncharacterized protein</fullName>
    </submittedName>
</protein>
<sequence>MEWRTRWHITIRWDRADNSPAGVTVVEHAVDSPAELRHLVQAARADPHVVAYPYRRVRELVGDEPDECHNGHGYVGGSVTTPMRGWWPCRCGGHLVIRCRMCPDAQVEPPLGADCDTRKRRATSP</sequence>